<evidence type="ECO:0000256" key="1">
    <source>
        <dbReference type="ARBA" id="ARBA00001971"/>
    </source>
</evidence>
<name>A0AA38JJN7_9AGAR</name>
<evidence type="ECO:0000256" key="11">
    <source>
        <dbReference type="SAM" id="Phobius"/>
    </source>
</evidence>
<dbReference type="EMBL" id="JANVFO010000058">
    <property type="protein sequence ID" value="KAJ3721434.1"/>
    <property type="molecule type" value="Genomic_DNA"/>
</dbReference>
<dbReference type="Gene3D" id="1.10.630.10">
    <property type="entry name" value="Cytochrome P450"/>
    <property type="match status" value="1"/>
</dbReference>
<dbReference type="PROSITE" id="PS00086">
    <property type="entry name" value="CYTOCHROME_P450"/>
    <property type="match status" value="1"/>
</dbReference>
<feature type="transmembrane region" description="Helical" evidence="11">
    <location>
        <begin position="6"/>
        <end position="29"/>
    </location>
</feature>
<comment type="caution">
    <text evidence="12">The sequence shown here is derived from an EMBL/GenBank/DDBJ whole genome shotgun (WGS) entry which is preliminary data.</text>
</comment>
<evidence type="ECO:0000256" key="8">
    <source>
        <dbReference type="ARBA" id="ARBA00023033"/>
    </source>
</evidence>
<keyword evidence="5 9" id="KW-0479">Metal-binding</keyword>
<dbReference type="InterPro" id="IPR050364">
    <property type="entry name" value="Cytochrome_P450_fung"/>
</dbReference>
<organism evidence="12 13">
    <name type="scientific">Lentinula guzmanii</name>
    <dbReference type="NCBI Taxonomy" id="2804957"/>
    <lineage>
        <taxon>Eukaryota</taxon>
        <taxon>Fungi</taxon>
        <taxon>Dikarya</taxon>
        <taxon>Basidiomycota</taxon>
        <taxon>Agaricomycotina</taxon>
        <taxon>Agaricomycetes</taxon>
        <taxon>Agaricomycetidae</taxon>
        <taxon>Agaricales</taxon>
        <taxon>Marasmiineae</taxon>
        <taxon>Omphalotaceae</taxon>
        <taxon>Lentinula</taxon>
    </lineage>
</organism>
<evidence type="ECO:0000313" key="12">
    <source>
        <dbReference type="EMBL" id="KAJ3721434.1"/>
    </source>
</evidence>
<dbReference type="SUPFAM" id="SSF48264">
    <property type="entry name" value="Cytochrome P450"/>
    <property type="match status" value="1"/>
</dbReference>
<comment type="pathway">
    <text evidence="2">Secondary metabolite biosynthesis.</text>
</comment>
<comment type="cofactor">
    <cofactor evidence="1 9">
        <name>heme</name>
        <dbReference type="ChEBI" id="CHEBI:30413"/>
    </cofactor>
</comment>
<dbReference type="GO" id="GO:0020037">
    <property type="term" value="F:heme binding"/>
    <property type="evidence" value="ECO:0007669"/>
    <property type="project" value="InterPro"/>
</dbReference>
<keyword evidence="11" id="KW-0472">Membrane</keyword>
<keyword evidence="11" id="KW-0812">Transmembrane</keyword>
<evidence type="ECO:0000313" key="13">
    <source>
        <dbReference type="Proteomes" id="UP001176059"/>
    </source>
</evidence>
<reference evidence="12" key="2">
    <citation type="journal article" date="2023" name="Proc. Natl. Acad. Sci. U.S.A.">
        <title>A global phylogenomic analysis of the shiitake genus Lentinula.</title>
        <authorList>
            <person name="Sierra-Patev S."/>
            <person name="Min B."/>
            <person name="Naranjo-Ortiz M."/>
            <person name="Looney B."/>
            <person name="Konkel Z."/>
            <person name="Slot J.C."/>
            <person name="Sakamoto Y."/>
            <person name="Steenwyk J.L."/>
            <person name="Rokas A."/>
            <person name="Carro J."/>
            <person name="Camarero S."/>
            <person name="Ferreira P."/>
            <person name="Molpeceres G."/>
            <person name="Ruiz-Duenas F.J."/>
            <person name="Serrano A."/>
            <person name="Henrissat B."/>
            <person name="Drula E."/>
            <person name="Hughes K.W."/>
            <person name="Mata J.L."/>
            <person name="Ishikawa N.K."/>
            <person name="Vargas-Isla R."/>
            <person name="Ushijima S."/>
            <person name="Smith C.A."/>
            <person name="Donoghue J."/>
            <person name="Ahrendt S."/>
            <person name="Andreopoulos W."/>
            <person name="He G."/>
            <person name="LaButti K."/>
            <person name="Lipzen A."/>
            <person name="Ng V."/>
            <person name="Riley R."/>
            <person name="Sandor L."/>
            <person name="Barry K."/>
            <person name="Martinez A.T."/>
            <person name="Xiao Y."/>
            <person name="Gibbons J.G."/>
            <person name="Terashima K."/>
            <person name="Grigoriev I.V."/>
            <person name="Hibbett D."/>
        </authorList>
    </citation>
    <scope>NUCLEOTIDE SEQUENCE</scope>
    <source>
        <strain evidence="12">ET3784</strain>
    </source>
</reference>
<evidence type="ECO:0000256" key="7">
    <source>
        <dbReference type="ARBA" id="ARBA00023004"/>
    </source>
</evidence>
<evidence type="ECO:0000256" key="5">
    <source>
        <dbReference type="ARBA" id="ARBA00022723"/>
    </source>
</evidence>
<keyword evidence="11" id="KW-1133">Transmembrane helix</keyword>
<evidence type="ECO:0000256" key="4">
    <source>
        <dbReference type="ARBA" id="ARBA00022617"/>
    </source>
</evidence>
<dbReference type="GO" id="GO:0004497">
    <property type="term" value="F:monooxygenase activity"/>
    <property type="evidence" value="ECO:0007669"/>
    <property type="project" value="UniProtKB-KW"/>
</dbReference>
<dbReference type="PANTHER" id="PTHR46300:SF7">
    <property type="entry name" value="P450, PUTATIVE (EUROFUNG)-RELATED"/>
    <property type="match status" value="1"/>
</dbReference>
<dbReference type="InterPro" id="IPR017972">
    <property type="entry name" value="Cyt_P450_CS"/>
</dbReference>
<comment type="similarity">
    <text evidence="3 10">Belongs to the cytochrome P450 family.</text>
</comment>
<evidence type="ECO:0000256" key="6">
    <source>
        <dbReference type="ARBA" id="ARBA00023002"/>
    </source>
</evidence>
<dbReference type="AlphaFoldDB" id="A0AA38JJN7"/>
<sequence length="584" mass="66060">MDHHSQALSISTLDLIFVTTLTLSILVSWSYRNRGSSQNLPLPPGPKKLPLLGNSLDMPSTFHWITFSKWAEQFNSDILHLKVAGVDYIILNSYKATTDLLDKRSSIYSSRPHVTMLQDLIGWNRDLLLLPYGEDFKAHRRLFQQEFHPNNSLLHRPHEKKALVVFLNRLLETPDEWLAHIQHMTGTVILAVAYGIHAQPKNDPNIAAAEKMIKVLNIAGIPGAFLVVITLYFIFNTSHDNRYISQKNPCLGDSSLFIFLYQDVFPILKYIPYWFPGASFKRKAREWNGILSATITPPFMKVKQEMANGTAEDCFSLRCLQNTKNPDPRPDRLSKEEEVIKETVGTMYEGGADTGITALRTFLVAMMCFPHVQLEAQEELDRVVGKGRLPDYEDLDDKDSLPYLHAVIFECLRWQPIVPLAFPHQVDSDDTYKGYFIPKGATVMPNVWAILRDEKTYGPNADTFEPKRWLSKTSGKQGEGEGWKINPEKRDPTSVAFGFGRRVCPGKHMALSSFRINVASLLHSFNITSPVVDPHGESVSVMPKIEYISGVLNHPAPFQCTIKPRSEEHVALVQHALLDLGIEN</sequence>
<feature type="binding site" description="axial binding residue" evidence="9">
    <location>
        <position position="504"/>
    </location>
    <ligand>
        <name>heme</name>
        <dbReference type="ChEBI" id="CHEBI:30413"/>
    </ligand>
    <ligandPart>
        <name>Fe</name>
        <dbReference type="ChEBI" id="CHEBI:18248"/>
    </ligandPart>
</feature>
<dbReference type="Proteomes" id="UP001176059">
    <property type="component" value="Unassembled WGS sequence"/>
</dbReference>
<keyword evidence="8 10" id="KW-0503">Monooxygenase</keyword>
<protein>
    <submittedName>
        <fullName evidence="12">Cytochrome P450</fullName>
    </submittedName>
</protein>
<keyword evidence="4 9" id="KW-0349">Heme</keyword>
<evidence type="ECO:0000256" key="2">
    <source>
        <dbReference type="ARBA" id="ARBA00005179"/>
    </source>
</evidence>
<reference evidence="12" key="1">
    <citation type="submission" date="2022-08" db="EMBL/GenBank/DDBJ databases">
        <authorList>
            <consortium name="DOE Joint Genome Institute"/>
            <person name="Min B."/>
            <person name="Sierra-Patev S."/>
            <person name="Naranjo-Ortiz M."/>
            <person name="Looney B."/>
            <person name="Konkel Z."/>
            <person name="Slot J.C."/>
            <person name="Sakamoto Y."/>
            <person name="Steenwyk J.L."/>
            <person name="Rokas A."/>
            <person name="Carro J."/>
            <person name="Camarero S."/>
            <person name="Ferreira P."/>
            <person name="Molpeceres G."/>
            <person name="Ruiz-duenas F.J."/>
            <person name="Serrano A."/>
            <person name="Henrissat B."/>
            <person name="Drula E."/>
            <person name="Hughes K.W."/>
            <person name="Mata J.L."/>
            <person name="Ishikawa N.K."/>
            <person name="Vargas-Isla R."/>
            <person name="Ushijima S."/>
            <person name="Smith C.A."/>
            <person name="Ahrendt S."/>
            <person name="Andreopoulos W."/>
            <person name="He G."/>
            <person name="LaButti K."/>
            <person name="Lipzen A."/>
            <person name="Ng V."/>
            <person name="Riley R."/>
            <person name="Sandor L."/>
            <person name="Barry K."/>
            <person name="Martinez A.T."/>
            <person name="Xiao Y."/>
            <person name="Gibbons J.G."/>
            <person name="Terashima K."/>
            <person name="Hibbett D.S."/>
            <person name="Grigoriev I.V."/>
        </authorList>
    </citation>
    <scope>NUCLEOTIDE SEQUENCE</scope>
    <source>
        <strain evidence="12">ET3784</strain>
    </source>
</reference>
<evidence type="ECO:0000256" key="3">
    <source>
        <dbReference type="ARBA" id="ARBA00010617"/>
    </source>
</evidence>
<keyword evidence="6 10" id="KW-0560">Oxidoreductase</keyword>
<dbReference type="PANTHER" id="PTHR46300">
    <property type="entry name" value="P450, PUTATIVE (EUROFUNG)-RELATED-RELATED"/>
    <property type="match status" value="1"/>
</dbReference>
<dbReference type="InterPro" id="IPR002401">
    <property type="entry name" value="Cyt_P450_E_grp-I"/>
</dbReference>
<keyword evidence="7 9" id="KW-0408">Iron</keyword>
<keyword evidence="13" id="KW-1185">Reference proteome</keyword>
<dbReference type="PRINTS" id="PR00463">
    <property type="entry name" value="EP450I"/>
</dbReference>
<dbReference type="GO" id="GO:0005506">
    <property type="term" value="F:iron ion binding"/>
    <property type="evidence" value="ECO:0007669"/>
    <property type="project" value="InterPro"/>
</dbReference>
<dbReference type="Pfam" id="PF00067">
    <property type="entry name" value="p450"/>
    <property type="match status" value="2"/>
</dbReference>
<evidence type="ECO:0000256" key="9">
    <source>
        <dbReference type="PIRSR" id="PIRSR602401-1"/>
    </source>
</evidence>
<dbReference type="InterPro" id="IPR001128">
    <property type="entry name" value="Cyt_P450"/>
</dbReference>
<accession>A0AA38JJN7</accession>
<dbReference type="InterPro" id="IPR036396">
    <property type="entry name" value="Cyt_P450_sf"/>
</dbReference>
<gene>
    <name evidence="12" type="ORF">DFJ43DRAFT_1094389</name>
</gene>
<feature type="transmembrane region" description="Helical" evidence="11">
    <location>
        <begin position="215"/>
        <end position="235"/>
    </location>
</feature>
<dbReference type="PRINTS" id="PR00385">
    <property type="entry name" value="P450"/>
</dbReference>
<dbReference type="GO" id="GO:0016705">
    <property type="term" value="F:oxidoreductase activity, acting on paired donors, with incorporation or reduction of molecular oxygen"/>
    <property type="evidence" value="ECO:0007669"/>
    <property type="project" value="InterPro"/>
</dbReference>
<evidence type="ECO:0000256" key="10">
    <source>
        <dbReference type="RuleBase" id="RU000461"/>
    </source>
</evidence>
<dbReference type="CDD" id="cd11065">
    <property type="entry name" value="CYP64-like"/>
    <property type="match status" value="1"/>
</dbReference>
<proteinExistence type="inferred from homology"/>